<dbReference type="Gene3D" id="1.10.530.10">
    <property type="match status" value="1"/>
</dbReference>
<dbReference type="Pfam" id="PF01464">
    <property type="entry name" value="SLT"/>
    <property type="match status" value="1"/>
</dbReference>
<feature type="domain" description="M23ase beta-sheet core" evidence="2">
    <location>
        <begin position="256"/>
        <end position="343"/>
    </location>
</feature>
<dbReference type="PANTHER" id="PTHR21666">
    <property type="entry name" value="PEPTIDASE-RELATED"/>
    <property type="match status" value="1"/>
</dbReference>
<protein>
    <submittedName>
        <fullName evidence="3">Peptidase M23</fullName>
    </submittedName>
</protein>
<name>A0A4Z1CTU4_9ACTN</name>
<dbReference type="InterPro" id="IPR011055">
    <property type="entry name" value="Dup_hybrid_motif"/>
</dbReference>
<dbReference type="CDD" id="cd13399">
    <property type="entry name" value="Slt35-like"/>
    <property type="match status" value="1"/>
</dbReference>
<dbReference type="Proteomes" id="UP000298159">
    <property type="component" value="Unassembled WGS sequence"/>
</dbReference>
<accession>A0A4Z1CTU4</accession>
<evidence type="ECO:0000313" key="4">
    <source>
        <dbReference type="Proteomes" id="UP000298159"/>
    </source>
</evidence>
<dbReference type="InterPro" id="IPR050570">
    <property type="entry name" value="Cell_wall_metabolism_enzyme"/>
</dbReference>
<proteinExistence type="predicted"/>
<sequence length="364" mass="37481">MKAKRGIALTAAVFVVSPLALGLGIILLIAASDDDKGGGGGDFDLSAAGSLRIGKGYVPAQYAGLIEKAAAECDAGLPASVLAAQLKQESGFNPKAQSYEYVKDPATGETIKRPLAKGIAQFIDGTWASSGIDGNGDGKKDVWDPEDAIPSQGEMMCKLLKTAKKHPGYNGSPIELALAGYNAGWGRVDEYKGVPPASFADGQTYNYVKIIMATVESLTAPNTSGDPGTSGGWGRPVKGPLGTPYHQQGGAWSSGYHTGIDFAVPTGTSIHAVGPGKVVAAGPGGAYGNQVVIKHADGMYSQYAHMSKVRVSTGDSVSGGQVIGLSGETGNAFGPHLHFEIRTGPDYGTDVSPLPYLRKKGVDI</sequence>
<gene>
    <name evidence="3" type="ORF">E5083_30570</name>
</gene>
<dbReference type="Gene3D" id="2.70.70.10">
    <property type="entry name" value="Glucose Permease (Domain IIA)"/>
    <property type="match status" value="1"/>
</dbReference>
<dbReference type="Pfam" id="PF01551">
    <property type="entry name" value="Peptidase_M23"/>
    <property type="match status" value="1"/>
</dbReference>
<dbReference type="SUPFAM" id="SSF51261">
    <property type="entry name" value="Duplicated hybrid motif"/>
    <property type="match status" value="1"/>
</dbReference>
<dbReference type="EMBL" id="SRRT01000013">
    <property type="protein sequence ID" value="TGN72277.1"/>
    <property type="molecule type" value="Genomic_DNA"/>
</dbReference>
<dbReference type="SUPFAM" id="SSF53955">
    <property type="entry name" value="Lysozyme-like"/>
    <property type="match status" value="1"/>
</dbReference>
<dbReference type="InterPro" id="IPR023346">
    <property type="entry name" value="Lysozyme-like_dom_sf"/>
</dbReference>
<dbReference type="GO" id="GO:0004222">
    <property type="term" value="F:metalloendopeptidase activity"/>
    <property type="evidence" value="ECO:0007669"/>
    <property type="project" value="TreeGrafter"/>
</dbReference>
<dbReference type="InterPro" id="IPR008258">
    <property type="entry name" value="Transglycosylase_SLT_dom_1"/>
</dbReference>
<evidence type="ECO:0000259" key="1">
    <source>
        <dbReference type="Pfam" id="PF01464"/>
    </source>
</evidence>
<keyword evidence="4" id="KW-1185">Reference proteome</keyword>
<organism evidence="3 4">
    <name type="scientific">Streptomyces bauhiniae</name>
    <dbReference type="NCBI Taxonomy" id="2340725"/>
    <lineage>
        <taxon>Bacteria</taxon>
        <taxon>Bacillati</taxon>
        <taxon>Actinomycetota</taxon>
        <taxon>Actinomycetes</taxon>
        <taxon>Kitasatosporales</taxon>
        <taxon>Streptomycetaceae</taxon>
        <taxon>Streptomyces</taxon>
    </lineage>
</organism>
<dbReference type="RefSeq" id="WP_135788923.1">
    <property type="nucleotide sequence ID" value="NZ_SRRT01000013.1"/>
</dbReference>
<dbReference type="FunFam" id="2.70.70.10:FF:000013">
    <property type="entry name" value="Peptidase family M23"/>
    <property type="match status" value="1"/>
</dbReference>
<comment type="caution">
    <text evidence="3">The sequence shown here is derived from an EMBL/GenBank/DDBJ whole genome shotgun (WGS) entry which is preliminary data.</text>
</comment>
<dbReference type="PANTHER" id="PTHR21666:SF270">
    <property type="entry name" value="MUREIN HYDROLASE ACTIVATOR ENVC"/>
    <property type="match status" value="1"/>
</dbReference>
<dbReference type="CDD" id="cd12797">
    <property type="entry name" value="M23_peptidase"/>
    <property type="match status" value="1"/>
</dbReference>
<dbReference type="GeneID" id="95451918"/>
<evidence type="ECO:0000313" key="3">
    <source>
        <dbReference type="EMBL" id="TGN72277.1"/>
    </source>
</evidence>
<evidence type="ECO:0000259" key="2">
    <source>
        <dbReference type="Pfam" id="PF01551"/>
    </source>
</evidence>
<dbReference type="AlphaFoldDB" id="A0A4Z1CTU4"/>
<feature type="domain" description="Transglycosylase SLT" evidence="1">
    <location>
        <begin position="70"/>
        <end position="192"/>
    </location>
</feature>
<dbReference type="InterPro" id="IPR016047">
    <property type="entry name" value="M23ase_b-sheet_dom"/>
</dbReference>
<reference evidence="3 4" key="1">
    <citation type="submission" date="2019-04" db="EMBL/GenBank/DDBJ databases">
        <title>Streptomyces sp. nov. Bv016 isolated from bark of Buahinia variegata.</title>
        <authorList>
            <person name="Kanchanasin P."/>
            <person name="Tanasupawat S."/>
            <person name="Yuki M."/>
            <person name="Kudo T."/>
        </authorList>
    </citation>
    <scope>NUCLEOTIDE SEQUENCE [LARGE SCALE GENOMIC DNA]</scope>
    <source>
        <strain evidence="3 4">Bv016</strain>
    </source>
</reference>